<evidence type="ECO:0000256" key="1">
    <source>
        <dbReference type="ARBA" id="ARBA00007347"/>
    </source>
</evidence>
<keyword evidence="3" id="KW-0496">Mitochondrion</keyword>
<name>A0ABR3PV62_9TREE</name>
<proteinExistence type="inferred from homology"/>
<evidence type="ECO:0000313" key="4">
    <source>
        <dbReference type="EMBL" id="KAL1406330.1"/>
    </source>
</evidence>
<keyword evidence="3" id="KW-0999">Mitochondrion inner membrane</keyword>
<dbReference type="GeneID" id="95989072"/>
<dbReference type="PROSITE" id="PS51808">
    <property type="entry name" value="CHCH"/>
    <property type="match status" value="1"/>
</dbReference>
<dbReference type="RefSeq" id="XP_069206274.1">
    <property type="nucleotide sequence ID" value="XM_069356433.1"/>
</dbReference>
<organism evidence="4 5">
    <name type="scientific">Vanrija albida</name>
    <dbReference type="NCBI Taxonomy" id="181172"/>
    <lineage>
        <taxon>Eukaryota</taxon>
        <taxon>Fungi</taxon>
        <taxon>Dikarya</taxon>
        <taxon>Basidiomycota</taxon>
        <taxon>Agaricomycotina</taxon>
        <taxon>Tremellomycetes</taxon>
        <taxon>Trichosporonales</taxon>
        <taxon>Trichosporonaceae</taxon>
        <taxon>Vanrija</taxon>
    </lineage>
</organism>
<keyword evidence="3" id="KW-0472">Membrane</keyword>
<dbReference type="InterPro" id="IPR013892">
    <property type="entry name" value="Cyt_c_biogenesis_Cmc1-like"/>
</dbReference>
<dbReference type="Proteomes" id="UP001565368">
    <property type="component" value="Unassembled WGS sequence"/>
</dbReference>
<comment type="caution">
    <text evidence="4">The sequence shown here is derived from an EMBL/GenBank/DDBJ whole genome shotgun (WGS) entry which is preliminary data.</text>
</comment>
<keyword evidence="5" id="KW-1185">Reference proteome</keyword>
<evidence type="ECO:0000256" key="2">
    <source>
        <dbReference type="ARBA" id="ARBA00023157"/>
    </source>
</evidence>
<comment type="similarity">
    <text evidence="1 3">Belongs to the CMC family.</text>
</comment>
<protein>
    <recommendedName>
        <fullName evidence="3">COX assembly mitochondrial protein</fullName>
    </recommendedName>
</protein>
<dbReference type="EMBL" id="JBBXJM010000006">
    <property type="protein sequence ID" value="KAL1406330.1"/>
    <property type="molecule type" value="Genomic_DNA"/>
</dbReference>
<keyword evidence="3" id="KW-0143">Chaperone</keyword>
<keyword evidence="2" id="KW-1015">Disulfide bond</keyword>
<dbReference type="Pfam" id="PF08583">
    <property type="entry name" value="Cmc1"/>
    <property type="match status" value="1"/>
</dbReference>
<comment type="subcellular location">
    <subcellularLocation>
        <location evidence="3">Mitochondrion inner membrane</location>
    </subcellularLocation>
</comment>
<evidence type="ECO:0000256" key="3">
    <source>
        <dbReference type="RuleBase" id="RU364104"/>
    </source>
</evidence>
<reference evidence="4 5" key="1">
    <citation type="submission" date="2023-08" db="EMBL/GenBank/DDBJ databases">
        <title>Annotated Genome Sequence of Vanrija albida AlHP1.</title>
        <authorList>
            <person name="Herzog R."/>
        </authorList>
    </citation>
    <scope>NUCLEOTIDE SEQUENCE [LARGE SCALE GENOMIC DNA]</scope>
    <source>
        <strain evidence="4 5">AlHP1</strain>
    </source>
</reference>
<accession>A0ABR3PV62</accession>
<evidence type="ECO:0000313" key="5">
    <source>
        <dbReference type="Proteomes" id="UP001565368"/>
    </source>
</evidence>
<sequence>MHEPLGVTERQNACSELIKALHACHDRSAWSRFTGLCNDEKDALNLCLRKERIERTTRNREAAKDRTRKKAEAWAALDAELEGQPAPAPTQATQDKA</sequence>
<gene>
    <name evidence="4" type="ORF">Q8F55_008029</name>
</gene>
<comment type="function">
    <text evidence="3">Required for mitochondrial cytochrome c oxidase (COX) assembly and respiration.</text>
</comment>